<dbReference type="EMBL" id="CP007140">
    <property type="protein sequence ID" value="AJC72825.1"/>
    <property type="molecule type" value="Genomic_DNA"/>
</dbReference>
<feature type="domain" description="Nitroreductase" evidence="1">
    <location>
        <begin position="28"/>
        <end position="57"/>
    </location>
</feature>
<dbReference type="SUPFAM" id="SSF55469">
    <property type="entry name" value="FMN-dependent nitroreductase-like"/>
    <property type="match status" value="1"/>
</dbReference>
<dbReference type="PATRIC" id="fig|1432656.3.peg.1931"/>
<protein>
    <recommendedName>
        <fullName evidence="1">Nitroreductase domain-containing protein</fullName>
    </recommendedName>
</protein>
<dbReference type="Pfam" id="PF00881">
    <property type="entry name" value="Nitroreductase"/>
    <property type="match status" value="1"/>
</dbReference>
<keyword evidence="3" id="KW-1185">Reference proteome</keyword>
<dbReference type="Proteomes" id="UP000062043">
    <property type="component" value="Chromosome"/>
</dbReference>
<name>A0A0X1KNM2_9EURY</name>
<organism evidence="2 3">
    <name type="scientific">Thermococcus guaymasensis DSM 11113</name>
    <dbReference type="NCBI Taxonomy" id="1432656"/>
    <lineage>
        <taxon>Archaea</taxon>
        <taxon>Methanobacteriati</taxon>
        <taxon>Methanobacteriota</taxon>
        <taxon>Thermococci</taxon>
        <taxon>Thermococcales</taxon>
        <taxon>Thermococcaceae</taxon>
        <taxon>Thermococcus</taxon>
    </lineage>
</organism>
<gene>
    <name evidence="2" type="ORF">X802_09890</name>
</gene>
<dbReference type="InterPro" id="IPR000415">
    <property type="entry name" value="Nitroreductase-like"/>
</dbReference>
<evidence type="ECO:0000259" key="1">
    <source>
        <dbReference type="Pfam" id="PF00881"/>
    </source>
</evidence>
<dbReference type="KEGG" id="tgy:X802_09890"/>
<proteinExistence type="predicted"/>
<evidence type="ECO:0000313" key="3">
    <source>
        <dbReference type="Proteomes" id="UP000062043"/>
    </source>
</evidence>
<sequence>MRNAEEMYQTPFSNALGSGMEFFEVLGKRRSIRRFQNKPVPRELVEKLFEAAFLSRVRSTRGLGTSSWLTTEESSLLSQRQS</sequence>
<reference evidence="2 3" key="1">
    <citation type="submission" date="2014-01" db="EMBL/GenBank/DDBJ databases">
        <title>Genome sequencing of Thermococcus guaymasensis.</title>
        <authorList>
            <person name="Zhang X."/>
            <person name="Alvare G."/>
            <person name="Fristensky B."/>
            <person name="Chen L."/>
            <person name="Suen T."/>
            <person name="Chen Q."/>
            <person name="Ma K."/>
        </authorList>
    </citation>
    <scope>NUCLEOTIDE SEQUENCE [LARGE SCALE GENOMIC DNA]</scope>
    <source>
        <strain evidence="2 3">DSM 11113</strain>
    </source>
</reference>
<dbReference type="InterPro" id="IPR029479">
    <property type="entry name" value="Nitroreductase"/>
</dbReference>
<dbReference type="GO" id="GO:0016491">
    <property type="term" value="F:oxidoreductase activity"/>
    <property type="evidence" value="ECO:0007669"/>
    <property type="project" value="InterPro"/>
</dbReference>
<dbReference type="Gene3D" id="3.40.109.10">
    <property type="entry name" value="NADH Oxidase"/>
    <property type="match status" value="1"/>
</dbReference>
<dbReference type="STRING" id="1432656.X802_09890"/>
<evidence type="ECO:0000313" key="2">
    <source>
        <dbReference type="EMBL" id="AJC72825.1"/>
    </source>
</evidence>
<dbReference type="AlphaFoldDB" id="A0A0X1KNM2"/>
<accession>A0A0X1KNM2</accession>